<dbReference type="OrthoDB" id="5287122at2"/>
<dbReference type="GO" id="GO:0005886">
    <property type="term" value="C:plasma membrane"/>
    <property type="evidence" value="ECO:0007669"/>
    <property type="project" value="TreeGrafter"/>
</dbReference>
<accession>A0A2J0T0I3</accession>
<keyword evidence="2" id="KW-0472">Membrane</keyword>
<keyword evidence="2" id="KW-1133">Transmembrane helix</keyword>
<feature type="transmembrane region" description="Helical" evidence="2">
    <location>
        <begin position="1115"/>
        <end position="1136"/>
    </location>
</feature>
<feature type="transmembrane region" description="Helical" evidence="2">
    <location>
        <begin position="412"/>
        <end position="428"/>
    </location>
</feature>
<dbReference type="SUPFAM" id="SSF82866">
    <property type="entry name" value="Multidrug efflux transporter AcrB transmembrane domain"/>
    <property type="match status" value="2"/>
</dbReference>
<keyword evidence="2" id="KW-0812">Transmembrane</keyword>
<dbReference type="SUPFAM" id="SSF82693">
    <property type="entry name" value="Multidrug efflux transporter AcrB pore domain, PN1, PN2, PC1 and PC2 subdomains"/>
    <property type="match status" value="2"/>
</dbReference>
<dbReference type="Gene3D" id="3.30.70.1430">
    <property type="entry name" value="Multidrug efflux transporter AcrB pore domain"/>
    <property type="match status" value="1"/>
</dbReference>
<proteinExistence type="predicted"/>
<feature type="transmembrane region" description="Helical" evidence="2">
    <location>
        <begin position="1085"/>
        <end position="1103"/>
    </location>
</feature>
<organism evidence="3 4">
    <name type="scientific">Stenotrophomonas maltophilia</name>
    <name type="common">Pseudomonas maltophilia</name>
    <name type="synonym">Xanthomonas maltophilia</name>
    <dbReference type="NCBI Taxonomy" id="40324"/>
    <lineage>
        <taxon>Bacteria</taxon>
        <taxon>Pseudomonadati</taxon>
        <taxon>Pseudomonadota</taxon>
        <taxon>Gammaproteobacteria</taxon>
        <taxon>Lysobacterales</taxon>
        <taxon>Lysobacteraceae</taxon>
        <taxon>Stenotrophomonas</taxon>
        <taxon>Stenotrophomonas maltophilia group</taxon>
    </lineage>
</organism>
<feature type="transmembrane region" description="Helical" evidence="2">
    <location>
        <begin position="505"/>
        <end position="526"/>
    </location>
</feature>
<feature type="transmembrane region" description="Helical" evidence="2">
    <location>
        <begin position="1006"/>
        <end position="1028"/>
    </location>
</feature>
<feature type="transmembrane region" description="Helical" evidence="2">
    <location>
        <begin position="34"/>
        <end position="54"/>
    </location>
</feature>
<feature type="region of interest" description="Disordered" evidence="1">
    <location>
        <begin position="1157"/>
        <end position="1177"/>
    </location>
</feature>
<gene>
    <name evidence="3" type="ORF">D7Y33_14220</name>
</gene>
<dbReference type="PANTHER" id="PTHR32063:SF0">
    <property type="entry name" value="SWARMING MOTILITY PROTEIN SWRC"/>
    <property type="match status" value="1"/>
</dbReference>
<protein>
    <submittedName>
        <fullName evidence="3">Efflux RND transporter permease subunit</fullName>
    </submittedName>
</protein>
<dbReference type="GO" id="GO:0042910">
    <property type="term" value="F:xenobiotic transmembrane transporter activity"/>
    <property type="evidence" value="ECO:0007669"/>
    <property type="project" value="TreeGrafter"/>
</dbReference>
<dbReference type="Gene3D" id="3.30.2090.10">
    <property type="entry name" value="Multidrug efflux transporter AcrB TolC docking domain, DN and DC subdomains"/>
    <property type="match status" value="2"/>
</dbReference>
<dbReference type="PANTHER" id="PTHR32063">
    <property type="match status" value="1"/>
</dbReference>
<dbReference type="InterPro" id="IPR001036">
    <property type="entry name" value="Acrflvin-R"/>
</dbReference>
<comment type="caution">
    <text evidence="3">The sequence shown here is derived from an EMBL/GenBank/DDBJ whole genome shotgun (WGS) entry which is preliminary data.</text>
</comment>
<dbReference type="Pfam" id="PF00873">
    <property type="entry name" value="ACR_tran"/>
    <property type="match status" value="3"/>
</dbReference>
<feature type="transmembrane region" description="Helical" evidence="2">
    <location>
        <begin position="980"/>
        <end position="999"/>
    </location>
</feature>
<sequence length="1177" mass="125387">MTAPGHDHGASPASDGAAAGMRGGLVEFATRRRVTIAMCTVTLLLFGLIALGNLKVNLLPDLSYPTLTVRTEYTGAAPTEIETLITQPVEEAVGVVKNLRKLKSVSRTGQSDVVLEFAWGTNMDQASLEVRDKMEALNLPLEAKAPVLLRFNPSTEPIMRLVLSSKTAPATDADAIRELTGLRRYADEDLKKKLEPVTGVAAVKVGGGLEDEIQVDIDQQKLAQLNLPIDTVIKRLKDENINISGGRLEEGSQRFLVRTVNQFADLEEIRNLLVTTQASNGSAADSALQQMFNIAASTGSAAAIAAASAAQSASSGGGSSVVANGVPVRLKDVATVRQGYKEREAVIRLGGKESVELAIYKEGDANTVSTAEALRKRLEQIKGTFPSDVEMTTIEDQSRFIEHAIADVKKDAVIGGLLAILIIFLFLRDGWSTFVISLSLPVSIIATFFFMGQMGLSLNVMSLGGLALATGLVVDDSIVVLESIAKARERGLGILQAAIVGTREVSMAVVASTLTTIAVFLPLVFVDGIAGQLFRDQALTVAIAIAISLLVSMTLIPMLSSLKGRPPLAFPEEAPNEPWQPQNRWQKPVALGRRGAVATARWSFYALAWLVVRAWRGVVAVVGPVMRKASDLAMKPYAGAERGYLRLLPSALAHPGKVLGVATIIFVATMALVPMLGADLIPQLAQDRFEMTVKLPAGTPLKQTDALVRELQLAHGNGEGVASLYGVSGSGTRLDASPTESGENIGKLTVVMEGGGNARTEAEITERLRDTMGQHPGAQVDFARPALFSFSTPLEIELRGQDMATLEVAGQRLAAMLRGNAHYADVKSTVEEGFPEIQIRFDQERAGALGLTTRQIADVVVKKVRGDVATRYSFRDRKIDVLVRAQEGDRASVESIRRLIVNPGSTRPVTLDAVADVVATTGPSEIHRADQTRVAVVSANLRDIDLGAAMREVQQMVAEQPLGAGVGLHIGGQGEELAQAAKSLIFAFGLAIFLVYLVMASQFESLLHPFVILFTIPLALVGAILALMLTGKPISVVVFIGLILLVGLVTKNAIILIDKVNQLREAGVAKHEALVEGARSRLRPIIMTTLCTLFGFLPLAVAMGEGAEVRAPMAITVIGGLLVSTLLTLLVIPVVYDLMDRRGDAYYRERGRKHAGEIEPGAAGSEAGSEAGAEEPA</sequence>
<reference evidence="3" key="1">
    <citation type="submission" date="2018-09" db="EMBL/GenBank/DDBJ databases">
        <authorList>
            <person name="Groschel M."/>
            <person name="Kohl T."/>
            <person name="Conchillo-Sole O."/>
            <person name="Mamat U."/>
            <person name="Yero D."/>
            <person name="Niemann S."/>
            <person name="Daura X."/>
            <person name="Gibert I."/>
        </authorList>
    </citation>
    <scope>NUCLEOTIDE SEQUENCE</scope>
    <source>
        <strain evidence="3">OG156</strain>
    </source>
</reference>
<evidence type="ECO:0000256" key="2">
    <source>
        <dbReference type="SAM" id="Phobius"/>
    </source>
</evidence>
<reference evidence="3" key="2">
    <citation type="journal article" date="2020" name="Front. Microbiol.">
        <title>Genetic Variants of the DSF Quorum Sensing System in Stenotrophomonas maltophilia Influence Virulence and Resistance Phenotypes Among Genotypically Diverse Clinical Isolates.</title>
        <authorList>
            <person name="Yero D."/>
            <person name="Huedo P."/>
            <person name="Conchillo-Sole O."/>
            <person name="Martinez-Servat S."/>
            <person name="Mamat U."/>
            <person name="Coves X."/>
            <person name="Llanas F."/>
            <person name="Roca I."/>
            <person name="Vila J."/>
            <person name="Schaible U.E."/>
            <person name="Daura X."/>
            <person name="Gibert I."/>
        </authorList>
    </citation>
    <scope>NUCLEOTIDE SEQUENCE</scope>
    <source>
        <strain evidence="3">OG156</strain>
    </source>
</reference>
<feature type="transmembrane region" description="Helical" evidence="2">
    <location>
        <begin position="434"/>
        <end position="451"/>
    </location>
</feature>
<dbReference type="PRINTS" id="PR00702">
    <property type="entry name" value="ACRIFLAVINRP"/>
</dbReference>
<dbReference type="SUPFAM" id="SSF82714">
    <property type="entry name" value="Multidrug efflux transporter AcrB TolC docking domain, DN and DC subdomains"/>
    <property type="match status" value="2"/>
</dbReference>
<dbReference type="AlphaFoldDB" id="A0A2J0T0I3"/>
<name>A0A2J0T0I3_STEMA</name>
<dbReference type="Proteomes" id="UP000822271">
    <property type="component" value="Unassembled WGS sequence"/>
</dbReference>
<feature type="compositionally biased region" description="Low complexity" evidence="1">
    <location>
        <begin position="1158"/>
        <end position="1171"/>
    </location>
</feature>
<dbReference type="EMBL" id="RAUE01000024">
    <property type="protein sequence ID" value="MBA0312148.1"/>
    <property type="molecule type" value="Genomic_DNA"/>
</dbReference>
<evidence type="ECO:0000313" key="3">
    <source>
        <dbReference type="EMBL" id="MBA0312148.1"/>
    </source>
</evidence>
<feature type="transmembrane region" description="Helical" evidence="2">
    <location>
        <begin position="538"/>
        <end position="559"/>
    </location>
</feature>
<dbReference type="Gene3D" id="1.20.1640.10">
    <property type="entry name" value="Multidrug efflux transporter AcrB transmembrane domain"/>
    <property type="match status" value="2"/>
</dbReference>
<evidence type="ECO:0000256" key="1">
    <source>
        <dbReference type="SAM" id="MobiDB-lite"/>
    </source>
</evidence>
<dbReference type="InterPro" id="IPR027463">
    <property type="entry name" value="AcrB_DN_DC_subdom"/>
</dbReference>
<evidence type="ECO:0000313" key="4">
    <source>
        <dbReference type="Proteomes" id="UP000822271"/>
    </source>
</evidence>
<feature type="transmembrane region" description="Helical" evidence="2">
    <location>
        <begin position="1034"/>
        <end position="1054"/>
    </location>
</feature>
<dbReference type="RefSeq" id="WP_049429542.1">
    <property type="nucleotide sequence ID" value="NZ_CP154630.1"/>
</dbReference>